<evidence type="ECO:0000313" key="4">
    <source>
        <dbReference type="Proteomes" id="UP000252081"/>
    </source>
</evidence>
<feature type="domain" description="DUF4440" evidence="2">
    <location>
        <begin position="61"/>
        <end position="144"/>
    </location>
</feature>
<dbReference type="EMBL" id="QNQU01000005">
    <property type="protein sequence ID" value="RBQ08920.1"/>
    <property type="molecule type" value="Genomic_DNA"/>
</dbReference>
<protein>
    <recommendedName>
        <fullName evidence="2">DUF4440 domain-containing protein</fullName>
    </recommendedName>
</protein>
<organism evidence="3 4">
    <name type="scientific">Pedobacter miscanthi</name>
    <dbReference type="NCBI Taxonomy" id="2259170"/>
    <lineage>
        <taxon>Bacteria</taxon>
        <taxon>Pseudomonadati</taxon>
        <taxon>Bacteroidota</taxon>
        <taxon>Sphingobacteriia</taxon>
        <taxon>Sphingobacteriales</taxon>
        <taxon>Sphingobacteriaceae</taxon>
        <taxon>Pedobacter</taxon>
    </lineage>
</organism>
<dbReference type="Gene3D" id="3.10.450.50">
    <property type="match status" value="1"/>
</dbReference>
<evidence type="ECO:0000259" key="2">
    <source>
        <dbReference type="Pfam" id="PF14534"/>
    </source>
</evidence>
<name>A0A366L563_9SPHI</name>
<proteinExistence type="predicted"/>
<dbReference type="InterPro" id="IPR027843">
    <property type="entry name" value="DUF4440"/>
</dbReference>
<keyword evidence="4" id="KW-1185">Reference proteome</keyword>
<dbReference type="Proteomes" id="UP000252081">
    <property type="component" value="Unassembled WGS sequence"/>
</dbReference>
<dbReference type="Pfam" id="PF14534">
    <property type="entry name" value="DUF4440"/>
    <property type="match status" value="1"/>
</dbReference>
<sequence length="167" mass="18682">MFSAFIFGKNKAMKTPLLLILLSLISLGVSAQIDTTSYPKERAEIRALLRNQRPGVLVDCNDMIAVGPKGDISFSRQQWLAAQQKEKLVFKSVRPVAGQEFIRIYEGSLAVVNLLIEVNILVDGRDMNIRVRRLEVYHKRSGNWCRVAGQGTQVDELIFPIGAISKP</sequence>
<feature type="chain" id="PRO_5016759548" description="DUF4440 domain-containing protein" evidence="1">
    <location>
        <begin position="32"/>
        <end position="167"/>
    </location>
</feature>
<keyword evidence="1" id="KW-0732">Signal</keyword>
<dbReference type="AlphaFoldDB" id="A0A366L563"/>
<gene>
    <name evidence="3" type="ORF">DRW42_06845</name>
</gene>
<dbReference type="SUPFAM" id="SSF54427">
    <property type="entry name" value="NTF2-like"/>
    <property type="match status" value="1"/>
</dbReference>
<comment type="caution">
    <text evidence="3">The sequence shown here is derived from an EMBL/GenBank/DDBJ whole genome shotgun (WGS) entry which is preliminary data.</text>
</comment>
<dbReference type="InterPro" id="IPR032710">
    <property type="entry name" value="NTF2-like_dom_sf"/>
</dbReference>
<accession>A0A366L563</accession>
<feature type="signal peptide" evidence="1">
    <location>
        <begin position="1"/>
        <end position="31"/>
    </location>
</feature>
<evidence type="ECO:0000256" key="1">
    <source>
        <dbReference type="SAM" id="SignalP"/>
    </source>
</evidence>
<evidence type="ECO:0000313" key="3">
    <source>
        <dbReference type="EMBL" id="RBQ08920.1"/>
    </source>
</evidence>
<reference evidence="3 4" key="1">
    <citation type="submission" date="2018-07" db="EMBL/GenBank/DDBJ databases">
        <title>A draft genome of a endophytic bacteria, a new species of Pedobacter.</title>
        <authorList>
            <person name="Zhang Z.D."/>
            <person name="Chen Z.J."/>
        </authorList>
    </citation>
    <scope>NUCLEOTIDE SEQUENCE [LARGE SCALE GENOMIC DNA]</scope>
    <source>
        <strain evidence="3 4">RS10</strain>
    </source>
</reference>